<dbReference type="EMBL" id="DS113573">
    <property type="protein sequence ID" value="EAY01259.1"/>
    <property type="molecule type" value="Genomic_DNA"/>
</dbReference>
<dbReference type="PANTHER" id="PTHR12894">
    <property type="entry name" value="CNH DOMAIN CONTAINING"/>
    <property type="match status" value="1"/>
</dbReference>
<dbReference type="AlphaFoldDB" id="A2F1H2"/>
<dbReference type="InterPro" id="IPR032914">
    <property type="entry name" value="Vam6/VPS39/TRAP1"/>
</dbReference>
<keyword evidence="2" id="KW-1185">Reference proteome</keyword>
<reference evidence="1" key="1">
    <citation type="submission" date="2006-10" db="EMBL/GenBank/DDBJ databases">
        <authorList>
            <person name="Amadeo P."/>
            <person name="Zhao Q."/>
            <person name="Wortman J."/>
            <person name="Fraser-Liggett C."/>
            <person name="Carlton J."/>
        </authorList>
    </citation>
    <scope>NUCLEOTIDE SEQUENCE</scope>
    <source>
        <strain evidence="1">G3</strain>
    </source>
</reference>
<dbReference type="PANTHER" id="PTHR12894:SF27">
    <property type="entry name" value="TRANSFORMING GROWTH FACTOR-BETA RECEPTOR-ASSOCIATED PROTEIN 1"/>
    <property type="match status" value="1"/>
</dbReference>
<dbReference type="RefSeq" id="XP_001314074.1">
    <property type="nucleotide sequence ID" value="XM_001314067.1"/>
</dbReference>
<sequence>MNSQLSNDYAYLEELRKDGKWSDIIDYVQKSQEFFVNGKKIFEPVYTSFGIDAVHMFFSPNVISGTVFDVLKFIDTCHFVTKQDIDKMEISFLEFCIFQRNMQDNEVHHRLISSYLSALETIIEKTENRTESISIENEKNENIKNIRRNLLSFLKNSQSYHPATFSHRVPPYLVEERLVIFARSKNYDTCVEIMSESKDEKIVFTFCDYILNENDDIYTNLAVKISGNPQKNELFKKILNTRYQYINPDAVIDLIPPNTKLVEYKDFFEGITVKRREEIAKEKLSLAIMGSTLDTELKNYDKSRTSKITLFSAPICSVCFQPIESDFVLRKDKTIVHSTCNKNVV</sequence>
<evidence type="ECO:0000313" key="2">
    <source>
        <dbReference type="Proteomes" id="UP000001542"/>
    </source>
</evidence>
<dbReference type="KEGG" id="tva:4759084"/>
<organism evidence="1 2">
    <name type="scientific">Trichomonas vaginalis (strain ATCC PRA-98 / G3)</name>
    <dbReference type="NCBI Taxonomy" id="412133"/>
    <lineage>
        <taxon>Eukaryota</taxon>
        <taxon>Metamonada</taxon>
        <taxon>Parabasalia</taxon>
        <taxon>Trichomonadida</taxon>
        <taxon>Trichomonadidae</taxon>
        <taxon>Trichomonas</taxon>
    </lineage>
</organism>
<dbReference type="VEuPathDB" id="TrichDB:TVAGG3_0947890"/>
<reference evidence="1" key="2">
    <citation type="journal article" date="2007" name="Science">
        <title>Draft genome sequence of the sexually transmitted pathogen Trichomonas vaginalis.</title>
        <authorList>
            <person name="Carlton J.M."/>
            <person name="Hirt R.P."/>
            <person name="Silva J.C."/>
            <person name="Delcher A.L."/>
            <person name="Schatz M."/>
            <person name="Zhao Q."/>
            <person name="Wortman J.R."/>
            <person name="Bidwell S.L."/>
            <person name="Alsmark U.C.M."/>
            <person name="Besteiro S."/>
            <person name="Sicheritz-Ponten T."/>
            <person name="Noel C.J."/>
            <person name="Dacks J.B."/>
            <person name="Foster P.G."/>
            <person name="Simillion C."/>
            <person name="Van de Peer Y."/>
            <person name="Miranda-Saavedra D."/>
            <person name="Barton G.J."/>
            <person name="Westrop G.D."/>
            <person name="Mueller S."/>
            <person name="Dessi D."/>
            <person name="Fiori P.L."/>
            <person name="Ren Q."/>
            <person name="Paulsen I."/>
            <person name="Zhang H."/>
            <person name="Bastida-Corcuera F.D."/>
            <person name="Simoes-Barbosa A."/>
            <person name="Brown M.T."/>
            <person name="Hayes R.D."/>
            <person name="Mukherjee M."/>
            <person name="Okumura C.Y."/>
            <person name="Schneider R."/>
            <person name="Smith A.J."/>
            <person name="Vanacova S."/>
            <person name="Villalvazo M."/>
            <person name="Haas B.J."/>
            <person name="Pertea M."/>
            <person name="Feldblyum T.V."/>
            <person name="Utterback T.R."/>
            <person name="Shu C.L."/>
            <person name="Osoegawa K."/>
            <person name="de Jong P.J."/>
            <person name="Hrdy I."/>
            <person name="Horvathova L."/>
            <person name="Zubacova Z."/>
            <person name="Dolezal P."/>
            <person name="Malik S.B."/>
            <person name="Logsdon J.M. Jr."/>
            <person name="Henze K."/>
            <person name="Gupta A."/>
            <person name="Wang C.C."/>
            <person name="Dunne R.L."/>
            <person name="Upcroft J.A."/>
            <person name="Upcroft P."/>
            <person name="White O."/>
            <person name="Salzberg S.L."/>
            <person name="Tang P."/>
            <person name="Chiu C.-H."/>
            <person name="Lee Y.-S."/>
            <person name="Embley T.M."/>
            <person name="Coombs G.H."/>
            <person name="Mottram J.C."/>
            <person name="Tachezy J."/>
            <person name="Fraser-Liggett C.M."/>
            <person name="Johnson P.J."/>
        </authorList>
    </citation>
    <scope>NUCLEOTIDE SEQUENCE [LARGE SCALE GENOMIC DNA]</scope>
    <source>
        <strain evidence="1">G3</strain>
    </source>
</reference>
<evidence type="ECO:0000313" key="1">
    <source>
        <dbReference type="EMBL" id="EAY01259.1"/>
    </source>
</evidence>
<accession>A2F1H2</accession>
<dbReference type="VEuPathDB" id="TrichDB:TVAG_027270"/>
<gene>
    <name evidence="1" type="ORF">TVAG_027270</name>
</gene>
<dbReference type="STRING" id="5722.A2F1H2"/>
<dbReference type="InParanoid" id="A2F1H2"/>
<protein>
    <submittedName>
        <fullName evidence="1">Uncharacterized protein</fullName>
    </submittedName>
</protein>
<name>A2F1H2_TRIV3</name>
<dbReference type="GO" id="GO:0016192">
    <property type="term" value="P:vesicle-mediated transport"/>
    <property type="evidence" value="ECO:0007669"/>
    <property type="project" value="InterPro"/>
</dbReference>
<dbReference type="Proteomes" id="UP000001542">
    <property type="component" value="Unassembled WGS sequence"/>
</dbReference>
<dbReference type="OrthoDB" id="5325112at2759"/>
<proteinExistence type="predicted"/>